<dbReference type="GO" id="GO:0046872">
    <property type="term" value="F:metal ion binding"/>
    <property type="evidence" value="ECO:0007669"/>
    <property type="project" value="UniProtKB-KW"/>
</dbReference>
<dbReference type="GO" id="GO:0008936">
    <property type="term" value="F:nicotinamidase activity"/>
    <property type="evidence" value="ECO:0007669"/>
    <property type="project" value="UniProtKB-EC"/>
</dbReference>
<sequence>MFDENSVLVAVDMQNDFITGALGTPRARIILERVCELAATFPGDVVYTLDTHDRDYLSTYEGTQLPIEHCIKGTQGWRVPDRLMKVLSERRAHAFEKSTFASISLADALRDRHAKRPISAVELVGLCTDICVVSCALLLRATIPEVPLAVDASCCAGSDPQGHSAALKTMKSCQVLIRNADR</sequence>
<evidence type="ECO:0000256" key="2">
    <source>
        <dbReference type="ARBA" id="ARBA00022642"/>
    </source>
</evidence>
<dbReference type="AlphaFoldDB" id="F2NAG6"/>
<name>F2NAG6_CORGP</name>
<dbReference type="Pfam" id="PF00857">
    <property type="entry name" value="Isochorismatase"/>
    <property type="match status" value="1"/>
</dbReference>
<dbReference type="InterPro" id="IPR036380">
    <property type="entry name" value="Isochorismatase-like_sf"/>
</dbReference>
<comment type="similarity">
    <text evidence="1">Belongs to the isochorismatase family.</text>
</comment>
<keyword evidence="2" id="KW-0662">Pyridine nucleotide biosynthesis</keyword>
<proteinExistence type="inferred from homology"/>
<evidence type="ECO:0000313" key="9">
    <source>
        <dbReference type="EMBL" id="AEB06493.1"/>
    </source>
</evidence>
<dbReference type="PANTHER" id="PTHR11080">
    <property type="entry name" value="PYRAZINAMIDASE/NICOTINAMIDASE"/>
    <property type="match status" value="1"/>
</dbReference>
<evidence type="ECO:0000256" key="4">
    <source>
        <dbReference type="ARBA" id="ARBA00022801"/>
    </source>
</evidence>
<keyword evidence="4 9" id="KW-0378">Hydrolase</keyword>
<evidence type="ECO:0000256" key="1">
    <source>
        <dbReference type="ARBA" id="ARBA00006336"/>
    </source>
</evidence>
<evidence type="ECO:0000259" key="8">
    <source>
        <dbReference type="Pfam" id="PF00857"/>
    </source>
</evidence>
<accession>F2NAG6</accession>
<dbReference type="InterPro" id="IPR000868">
    <property type="entry name" value="Isochorismatase-like_dom"/>
</dbReference>
<protein>
    <recommendedName>
        <fullName evidence="6">nicotinamidase</fullName>
        <ecNumber evidence="6">3.5.1.19</ecNumber>
    </recommendedName>
    <alternativeName>
        <fullName evidence="7">Nicotinamide deamidase</fullName>
    </alternativeName>
</protein>
<dbReference type="GO" id="GO:0019363">
    <property type="term" value="P:pyridine nucleotide biosynthetic process"/>
    <property type="evidence" value="ECO:0007669"/>
    <property type="project" value="UniProtKB-KW"/>
</dbReference>
<keyword evidence="3" id="KW-0479">Metal-binding</keyword>
<organism evidence="9 10">
    <name type="scientific">Coriobacterium glomerans (strain ATCC 49209 / DSM 20642 / JCM 10262 / PW2)</name>
    <dbReference type="NCBI Taxonomy" id="700015"/>
    <lineage>
        <taxon>Bacteria</taxon>
        <taxon>Bacillati</taxon>
        <taxon>Actinomycetota</taxon>
        <taxon>Coriobacteriia</taxon>
        <taxon>Coriobacteriales</taxon>
        <taxon>Coriobacteriaceae</taxon>
        <taxon>Coriobacterium</taxon>
    </lineage>
</organism>
<dbReference type="Gene3D" id="3.40.50.850">
    <property type="entry name" value="Isochorismatase-like"/>
    <property type="match status" value="1"/>
</dbReference>
<dbReference type="EMBL" id="CP002628">
    <property type="protein sequence ID" value="AEB06493.1"/>
    <property type="molecule type" value="Genomic_DNA"/>
</dbReference>
<feature type="domain" description="Isochorismatase-like" evidence="8">
    <location>
        <begin position="6"/>
        <end position="177"/>
    </location>
</feature>
<dbReference type="PANTHER" id="PTHR11080:SF2">
    <property type="entry name" value="LD05707P"/>
    <property type="match status" value="1"/>
</dbReference>
<evidence type="ECO:0000256" key="3">
    <source>
        <dbReference type="ARBA" id="ARBA00022723"/>
    </source>
</evidence>
<evidence type="ECO:0000313" key="10">
    <source>
        <dbReference type="Proteomes" id="UP000006851"/>
    </source>
</evidence>
<evidence type="ECO:0000256" key="7">
    <source>
        <dbReference type="ARBA" id="ARBA00043224"/>
    </source>
</evidence>
<dbReference type="HOGENOM" id="CLU_068979_12_0_11"/>
<dbReference type="RefSeq" id="WP_013708236.1">
    <property type="nucleotide sequence ID" value="NC_015389.1"/>
</dbReference>
<keyword evidence="10" id="KW-1185">Reference proteome</keyword>
<reference evidence="10" key="1">
    <citation type="journal article" date="2013" name="Stand. Genomic Sci.">
        <title>Complete genome sequence of Coriobacterium glomerans type strain (PW2(T)) from the midgut of Pyrrhocoris apterus L. (red soldier bug).</title>
        <authorList>
            <person name="Stackebrandt E."/>
            <person name="Zeytun A."/>
            <person name="Lapidus A."/>
            <person name="Nolan M."/>
            <person name="Lucas S."/>
            <person name="Hammon N."/>
            <person name="Deshpande S."/>
            <person name="Cheng J.F."/>
            <person name="Tapia R."/>
            <person name="Goodwin L.A."/>
            <person name="Pitluck S."/>
            <person name="Liolios K."/>
            <person name="Pagani I."/>
            <person name="Ivanova N."/>
            <person name="Mavromatis K."/>
            <person name="Mikhailova N."/>
            <person name="Huntemann M."/>
            <person name="Pati A."/>
            <person name="Chen A."/>
            <person name="Palaniappan K."/>
            <person name="Chang Y.J."/>
            <person name="Land M."/>
            <person name="Hauser L."/>
            <person name="Rohde M."/>
            <person name="Pukall R."/>
            <person name="Goker M."/>
            <person name="Detter J.C."/>
            <person name="Woyke T."/>
            <person name="Bristow J."/>
            <person name="Eisen J.A."/>
            <person name="Markowitz V."/>
            <person name="Hugenholtz P."/>
            <person name="Kyrpides N.C."/>
            <person name="Klenk H.P."/>
        </authorList>
    </citation>
    <scope>NUCLEOTIDE SEQUENCE</scope>
    <source>
        <strain evidence="10">ATCC 49209 / DSM 20642 / JCM 10262 / PW2</strain>
    </source>
</reference>
<dbReference type="OrthoDB" id="9791276at2"/>
<comment type="pathway">
    <text evidence="5">Cofactor biosynthesis; nicotinate biosynthesis; nicotinate from nicotinamide: step 1/1.</text>
</comment>
<dbReference type="eggNOG" id="COG1335">
    <property type="taxonomic scope" value="Bacteria"/>
</dbReference>
<dbReference type="Proteomes" id="UP000006851">
    <property type="component" value="Chromosome"/>
</dbReference>
<evidence type="ECO:0000256" key="5">
    <source>
        <dbReference type="ARBA" id="ARBA00037900"/>
    </source>
</evidence>
<dbReference type="CDD" id="cd00431">
    <property type="entry name" value="cysteine_hydrolases"/>
    <property type="match status" value="1"/>
</dbReference>
<dbReference type="STRING" id="700015.Corgl_0374"/>
<dbReference type="SUPFAM" id="SSF52499">
    <property type="entry name" value="Isochorismatase-like hydrolases"/>
    <property type="match status" value="1"/>
</dbReference>
<evidence type="ECO:0000256" key="6">
    <source>
        <dbReference type="ARBA" id="ARBA00039017"/>
    </source>
</evidence>
<dbReference type="InterPro" id="IPR052347">
    <property type="entry name" value="Isochorismatase_Nicotinamidase"/>
</dbReference>
<dbReference type="KEGG" id="cgo:Corgl_0374"/>
<dbReference type="EC" id="3.5.1.19" evidence="6"/>
<gene>
    <name evidence="9" type="ordered locus">Corgl_0374</name>
</gene>